<dbReference type="Proteomes" id="UP000447434">
    <property type="component" value="Chromosome 19"/>
</dbReference>
<gene>
    <name evidence="1" type="ORF">Lalb_Chr19g0133341</name>
</gene>
<protein>
    <submittedName>
        <fullName evidence="1">Uncharacterized protein</fullName>
    </submittedName>
</protein>
<proteinExistence type="predicted"/>
<evidence type="ECO:0000313" key="1">
    <source>
        <dbReference type="EMBL" id="KAE9592829.1"/>
    </source>
</evidence>
<accession>A0A6A4NZN0</accession>
<comment type="caution">
    <text evidence="1">The sequence shown here is derived from an EMBL/GenBank/DDBJ whole genome shotgun (WGS) entry which is preliminary data.</text>
</comment>
<organism evidence="1 2">
    <name type="scientific">Lupinus albus</name>
    <name type="common">White lupine</name>
    <name type="synonym">Lupinus termis</name>
    <dbReference type="NCBI Taxonomy" id="3870"/>
    <lineage>
        <taxon>Eukaryota</taxon>
        <taxon>Viridiplantae</taxon>
        <taxon>Streptophyta</taxon>
        <taxon>Embryophyta</taxon>
        <taxon>Tracheophyta</taxon>
        <taxon>Spermatophyta</taxon>
        <taxon>Magnoliopsida</taxon>
        <taxon>eudicotyledons</taxon>
        <taxon>Gunneridae</taxon>
        <taxon>Pentapetalae</taxon>
        <taxon>rosids</taxon>
        <taxon>fabids</taxon>
        <taxon>Fabales</taxon>
        <taxon>Fabaceae</taxon>
        <taxon>Papilionoideae</taxon>
        <taxon>50 kb inversion clade</taxon>
        <taxon>genistoids sensu lato</taxon>
        <taxon>core genistoids</taxon>
        <taxon>Genisteae</taxon>
        <taxon>Lupinus</taxon>
    </lineage>
</organism>
<evidence type="ECO:0000313" key="2">
    <source>
        <dbReference type="Proteomes" id="UP000447434"/>
    </source>
</evidence>
<name>A0A6A4NZN0_LUPAL</name>
<sequence>MLILRLINPWSIGCPEAGEFKLNVDDSCIIDSNIMGGGYQGSLPTSVTTLQYEWN</sequence>
<keyword evidence="2" id="KW-1185">Reference proteome</keyword>
<dbReference type="EMBL" id="WOCE01000019">
    <property type="protein sequence ID" value="KAE9592829.1"/>
    <property type="molecule type" value="Genomic_DNA"/>
</dbReference>
<reference evidence="2" key="1">
    <citation type="journal article" date="2020" name="Nat. Commun.">
        <title>Genome sequence of the cluster root forming white lupin.</title>
        <authorList>
            <person name="Hufnagel B."/>
            <person name="Marques A."/>
            <person name="Soriano A."/>
            <person name="Marques L."/>
            <person name="Divol F."/>
            <person name="Doumas P."/>
            <person name="Sallet E."/>
            <person name="Mancinotti D."/>
            <person name="Carrere S."/>
            <person name="Marande W."/>
            <person name="Arribat S."/>
            <person name="Keller J."/>
            <person name="Huneau C."/>
            <person name="Blein T."/>
            <person name="Aime D."/>
            <person name="Laguerre M."/>
            <person name="Taylor J."/>
            <person name="Schubert V."/>
            <person name="Nelson M."/>
            <person name="Geu-Flores F."/>
            <person name="Crespi M."/>
            <person name="Gallardo-Guerrero K."/>
            <person name="Delaux P.-M."/>
            <person name="Salse J."/>
            <person name="Berges H."/>
            <person name="Guyot R."/>
            <person name="Gouzy J."/>
            <person name="Peret B."/>
        </authorList>
    </citation>
    <scope>NUCLEOTIDE SEQUENCE [LARGE SCALE GENOMIC DNA]</scope>
    <source>
        <strain evidence="2">cv. Amiga</strain>
    </source>
</reference>
<dbReference type="AlphaFoldDB" id="A0A6A4NZN0"/>